<dbReference type="PANTHER" id="PTHR38479">
    <property type="entry name" value="LMO0824 PROTEIN"/>
    <property type="match status" value="1"/>
</dbReference>
<dbReference type="InterPro" id="IPR009351">
    <property type="entry name" value="AlkZ-like"/>
</dbReference>
<dbReference type="AlphaFoldDB" id="A0A2X4U4T4"/>
<name>A0A2X4U4T4_9NOCA</name>
<evidence type="ECO:0008006" key="3">
    <source>
        <dbReference type="Google" id="ProtNLM"/>
    </source>
</evidence>
<evidence type="ECO:0000313" key="1">
    <source>
        <dbReference type="EMBL" id="SQI30138.1"/>
    </source>
</evidence>
<sequence length="389" mass="42751">MSFVSVVRATVESVTTRILTVRELGRATLARQHLLRRSDLSVTEMLEHLIGLQAQAPEPPYYALWTRMRGFTPGRLSDLLESRRVVRIALMRGTVFAVTSSDALALRPWVQPLLTRALHTDVQYAAGLAGIDHTALATLAGDLVRHAPRTVQELGVLLTEHFPGHDPRALAFAVRGLLPLVQIPPRGLWGRSGRPRLTLLEHWIGRDSGSLPPGATEAETLVRRYLAAFGPASVRDAQAWSGLPRLGEIFDALRPELVVFRDEKGGELFDLPDAPRPDASTPAPVRILAQYDNVVLSHADRSRLISDADRRRLVTKNGIVHATALVGGTVSASVRRTTTRQSATLEVTPWRRLSTANRSAIEAEGMRLLKFSAPGAQDHEVRILPEAEM</sequence>
<reference evidence="1 2" key="1">
    <citation type="submission" date="2018-06" db="EMBL/GenBank/DDBJ databases">
        <authorList>
            <consortium name="Pathogen Informatics"/>
            <person name="Doyle S."/>
        </authorList>
    </citation>
    <scope>NUCLEOTIDE SEQUENCE [LARGE SCALE GENOMIC DNA]</scope>
    <source>
        <strain evidence="1 2">NCTC10994</strain>
    </source>
</reference>
<dbReference type="KEGG" id="rcr:NCTC10994_01430"/>
<gene>
    <name evidence="1" type="ORF">NCTC10994_01430</name>
</gene>
<dbReference type="EMBL" id="LS483468">
    <property type="protein sequence ID" value="SQI30138.1"/>
    <property type="molecule type" value="Genomic_DNA"/>
</dbReference>
<proteinExistence type="predicted"/>
<dbReference type="Pfam" id="PF06224">
    <property type="entry name" value="AlkZ-like"/>
    <property type="match status" value="1"/>
</dbReference>
<accession>A0A2X4U4T4</accession>
<evidence type="ECO:0000313" key="2">
    <source>
        <dbReference type="Proteomes" id="UP000249091"/>
    </source>
</evidence>
<keyword evidence="2" id="KW-1185">Reference proteome</keyword>
<dbReference type="Proteomes" id="UP000249091">
    <property type="component" value="Chromosome 1"/>
</dbReference>
<dbReference type="PANTHER" id="PTHR38479:SF2">
    <property type="entry name" value="WINGED HELIX DNA-BINDING DOMAIN-CONTAINING PROTEIN"/>
    <property type="match status" value="1"/>
</dbReference>
<dbReference type="STRING" id="1219011.GCA_001895045_01966"/>
<protein>
    <recommendedName>
        <fullName evidence="3">Winged helix DNA-binding domain-containing protein</fullName>
    </recommendedName>
</protein>
<organism evidence="1 2">
    <name type="scientific">Rhodococcus coprophilus</name>
    <dbReference type="NCBI Taxonomy" id="38310"/>
    <lineage>
        <taxon>Bacteria</taxon>
        <taxon>Bacillati</taxon>
        <taxon>Actinomycetota</taxon>
        <taxon>Actinomycetes</taxon>
        <taxon>Mycobacteriales</taxon>
        <taxon>Nocardiaceae</taxon>
        <taxon>Rhodococcus</taxon>
    </lineage>
</organism>